<evidence type="ECO:0000313" key="2">
    <source>
        <dbReference type="EMBL" id="TDD64073.1"/>
    </source>
</evidence>
<dbReference type="InterPro" id="IPR000073">
    <property type="entry name" value="AB_hydrolase_1"/>
</dbReference>
<dbReference type="Gene3D" id="3.40.50.1820">
    <property type="entry name" value="alpha/beta hydrolase"/>
    <property type="match status" value="1"/>
</dbReference>
<dbReference type="InterPro" id="IPR050228">
    <property type="entry name" value="Carboxylesterase_BioH"/>
</dbReference>
<name>A0A4R4ZXT4_9ACTN</name>
<dbReference type="GO" id="GO:0016787">
    <property type="term" value="F:hydrolase activity"/>
    <property type="evidence" value="ECO:0007669"/>
    <property type="project" value="UniProtKB-KW"/>
</dbReference>
<protein>
    <submittedName>
        <fullName evidence="2">Alpha/beta fold hydrolase</fullName>
    </submittedName>
</protein>
<dbReference type="PANTHER" id="PTHR43194">
    <property type="entry name" value="HYDROLASE ALPHA/BETA FOLD FAMILY"/>
    <property type="match status" value="1"/>
</dbReference>
<organism evidence="2 3">
    <name type="scientific">Jiangella aurantiaca</name>
    <dbReference type="NCBI Taxonomy" id="2530373"/>
    <lineage>
        <taxon>Bacteria</taxon>
        <taxon>Bacillati</taxon>
        <taxon>Actinomycetota</taxon>
        <taxon>Actinomycetes</taxon>
        <taxon>Jiangellales</taxon>
        <taxon>Jiangellaceae</taxon>
        <taxon>Jiangella</taxon>
    </lineage>
</organism>
<dbReference type="Pfam" id="PF12697">
    <property type="entry name" value="Abhydrolase_6"/>
    <property type="match status" value="1"/>
</dbReference>
<reference evidence="2 3" key="1">
    <citation type="submission" date="2019-02" db="EMBL/GenBank/DDBJ databases">
        <title>Draft genome sequences of novel Actinobacteria.</title>
        <authorList>
            <person name="Sahin N."/>
            <person name="Ay H."/>
            <person name="Saygin H."/>
        </authorList>
    </citation>
    <scope>NUCLEOTIDE SEQUENCE [LARGE SCALE GENOMIC DNA]</scope>
    <source>
        <strain evidence="2 3">8K307</strain>
    </source>
</reference>
<dbReference type="OrthoDB" id="9785847at2"/>
<dbReference type="Proteomes" id="UP000295217">
    <property type="component" value="Unassembled WGS sequence"/>
</dbReference>
<sequence length="253" mass="26419">MSLPLVLIHAFPFTPAVYDGLADRLPGTTLIRPALRGFGGPGLDDSGGGEPSLDTYADDVAAELAARGVERAVVGGLSLGGYVTMALLRQHPELVAGVVLIDTKASEDTDEARANRLRVADAVERHGGRALRPMLDTLLGETTRRDRPDLVARVTDWLDGAPPDGVAWAQRAMAARPPSFGTLRDAAARGLTPSTVIVGAEDTLIGRDEAAAMAAALGGVPVHVVDDAGHLSPLERPDVVAEILRAAVDDHVK</sequence>
<keyword evidence="3" id="KW-1185">Reference proteome</keyword>
<evidence type="ECO:0000259" key="1">
    <source>
        <dbReference type="Pfam" id="PF12697"/>
    </source>
</evidence>
<comment type="caution">
    <text evidence="2">The sequence shown here is derived from an EMBL/GenBank/DDBJ whole genome shotgun (WGS) entry which is preliminary data.</text>
</comment>
<dbReference type="InterPro" id="IPR029058">
    <property type="entry name" value="AB_hydrolase_fold"/>
</dbReference>
<dbReference type="RefSeq" id="WP_132107872.1">
    <property type="nucleotide sequence ID" value="NZ_SMLB01000078.1"/>
</dbReference>
<evidence type="ECO:0000313" key="3">
    <source>
        <dbReference type="Proteomes" id="UP000295217"/>
    </source>
</evidence>
<dbReference type="EMBL" id="SMLB01000078">
    <property type="protein sequence ID" value="TDD64073.1"/>
    <property type="molecule type" value="Genomic_DNA"/>
</dbReference>
<dbReference type="PANTHER" id="PTHR43194:SF5">
    <property type="entry name" value="PIMELOYL-[ACYL-CARRIER PROTEIN] METHYL ESTER ESTERASE"/>
    <property type="match status" value="1"/>
</dbReference>
<dbReference type="SUPFAM" id="SSF53474">
    <property type="entry name" value="alpha/beta-Hydrolases"/>
    <property type="match status" value="1"/>
</dbReference>
<accession>A0A4R4ZXT4</accession>
<keyword evidence="2" id="KW-0378">Hydrolase</keyword>
<proteinExistence type="predicted"/>
<feature type="domain" description="AB hydrolase-1" evidence="1">
    <location>
        <begin position="5"/>
        <end position="242"/>
    </location>
</feature>
<dbReference type="AlphaFoldDB" id="A0A4R4ZXT4"/>
<gene>
    <name evidence="2" type="ORF">E1262_29275</name>
</gene>